<feature type="transmembrane region" description="Helical" evidence="11">
    <location>
        <begin position="340"/>
        <end position="358"/>
    </location>
</feature>
<dbReference type="SFLD" id="SFLDS00052">
    <property type="entry name" value="Ferric_Reductase_Domain"/>
    <property type="match status" value="1"/>
</dbReference>
<evidence type="ECO:0000256" key="4">
    <source>
        <dbReference type="ARBA" id="ARBA00022692"/>
    </source>
</evidence>
<feature type="transmembrane region" description="Helical" evidence="11">
    <location>
        <begin position="159"/>
        <end position="178"/>
    </location>
</feature>
<evidence type="ECO:0000256" key="3">
    <source>
        <dbReference type="ARBA" id="ARBA00022630"/>
    </source>
</evidence>
<dbReference type="Pfam" id="PF01794">
    <property type="entry name" value="Ferric_reduct"/>
    <property type="match status" value="1"/>
</dbReference>
<feature type="transmembrane region" description="Helical" evidence="11">
    <location>
        <begin position="270"/>
        <end position="288"/>
    </location>
</feature>
<dbReference type="InterPro" id="IPR013121">
    <property type="entry name" value="Fe_red_NAD-bd_6"/>
</dbReference>
<accession>A0A1B2JAK1</accession>
<dbReference type="Pfam" id="PF08022">
    <property type="entry name" value="FAD_binding_8"/>
    <property type="match status" value="1"/>
</dbReference>
<feature type="domain" description="Ferric reductase NAD binding" evidence="15">
    <location>
        <begin position="523"/>
        <end position="686"/>
    </location>
</feature>
<protein>
    <submittedName>
        <fullName evidence="16">BA75_03065T0</fullName>
    </submittedName>
</protein>
<reference evidence="16 17" key="1">
    <citation type="submission" date="2016-02" db="EMBL/GenBank/DDBJ databases">
        <title>Comparative genomic and transcriptomic foundation for Pichia pastoris.</title>
        <authorList>
            <person name="Love K.R."/>
            <person name="Shah K.A."/>
            <person name="Whittaker C.A."/>
            <person name="Wu J."/>
            <person name="Bartlett M.C."/>
            <person name="Ma D."/>
            <person name="Leeson R.L."/>
            <person name="Priest M."/>
            <person name="Young S.K."/>
            <person name="Love J.C."/>
        </authorList>
    </citation>
    <scope>NUCLEOTIDE SEQUENCE [LARGE SCALE GENOMIC DNA]</scope>
    <source>
        <strain evidence="16 17">ATCC 28485</strain>
    </source>
</reference>
<keyword evidence="4 11" id="KW-0812">Transmembrane</keyword>
<evidence type="ECO:0000256" key="8">
    <source>
        <dbReference type="ARBA" id="ARBA00023002"/>
    </source>
</evidence>
<dbReference type="InterPro" id="IPR013130">
    <property type="entry name" value="Fe3_Rdtase_TM_dom"/>
</dbReference>
<keyword evidence="10 11" id="KW-0472">Membrane</keyword>
<feature type="transmembrane region" description="Helical" evidence="11">
    <location>
        <begin position="370"/>
        <end position="389"/>
    </location>
</feature>
<dbReference type="PANTHER" id="PTHR32361:SF9">
    <property type="entry name" value="FERRIC REDUCTASE TRANSMEMBRANE COMPONENT 3-RELATED"/>
    <property type="match status" value="1"/>
</dbReference>
<dbReference type="GO" id="GO:0006879">
    <property type="term" value="P:intracellular iron ion homeostasis"/>
    <property type="evidence" value="ECO:0007669"/>
    <property type="project" value="TreeGrafter"/>
</dbReference>
<name>A0A1B2JAK1_PICPA</name>
<evidence type="ECO:0000256" key="7">
    <source>
        <dbReference type="ARBA" id="ARBA00022989"/>
    </source>
</evidence>
<dbReference type="CDD" id="cd06186">
    <property type="entry name" value="NOX_Duox_like_FAD_NADP"/>
    <property type="match status" value="1"/>
</dbReference>
<dbReference type="GO" id="GO:0015677">
    <property type="term" value="P:copper ion import"/>
    <property type="evidence" value="ECO:0007669"/>
    <property type="project" value="TreeGrafter"/>
</dbReference>
<keyword evidence="7 11" id="KW-1133">Transmembrane helix</keyword>
<evidence type="ECO:0000256" key="10">
    <source>
        <dbReference type="ARBA" id="ARBA00023136"/>
    </source>
</evidence>
<dbReference type="GO" id="GO:0000293">
    <property type="term" value="F:ferric-chelate reductase activity"/>
    <property type="evidence" value="ECO:0007669"/>
    <property type="project" value="UniProtKB-ARBA"/>
</dbReference>
<dbReference type="OrthoDB" id="167398at2759"/>
<dbReference type="SUPFAM" id="SSF52343">
    <property type="entry name" value="Ferredoxin reductase-like, C-terminal NADP-linked domain"/>
    <property type="match status" value="1"/>
</dbReference>
<dbReference type="AlphaFoldDB" id="A0A1B2JAK1"/>
<feature type="chain" id="PRO_5008539359" evidence="12">
    <location>
        <begin position="20"/>
        <end position="706"/>
    </location>
</feature>
<dbReference type="PANTHER" id="PTHR32361">
    <property type="entry name" value="FERRIC/CUPRIC REDUCTASE TRANSMEMBRANE COMPONENT"/>
    <property type="match status" value="1"/>
</dbReference>
<dbReference type="InterPro" id="IPR013112">
    <property type="entry name" value="FAD-bd_8"/>
</dbReference>
<evidence type="ECO:0000313" key="16">
    <source>
        <dbReference type="EMBL" id="ANZ75031.1"/>
    </source>
</evidence>
<feature type="domain" description="Ferric oxidoreductase" evidence="13">
    <location>
        <begin position="271"/>
        <end position="385"/>
    </location>
</feature>
<dbReference type="GO" id="GO:0006826">
    <property type="term" value="P:iron ion transport"/>
    <property type="evidence" value="ECO:0007669"/>
    <property type="project" value="TreeGrafter"/>
</dbReference>
<dbReference type="GO" id="GO:0005886">
    <property type="term" value="C:plasma membrane"/>
    <property type="evidence" value="ECO:0007669"/>
    <property type="project" value="TreeGrafter"/>
</dbReference>
<evidence type="ECO:0000259" key="14">
    <source>
        <dbReference type="Pfam" id="PF08022"/>
    </source>
</evidence>
<dbReference type="Gene3D" id="3.40.50.80">
    <property type="entry name" value="Nucleotide-binding domain of ferredoxin-NADP reductase (FNR) module"/>
    <property type="match status" value="1"/>
</dbReference>
<gene>
    <name evidence="16" type="primary">FRE3</name>
    <name evidence="16" type="ORF">ATY40_BA7503065</name>
</gene>
<sequence length="706" mass="81205">MLQFIPVLLASLFFTIAQAKYSDPGAMALYSCTYFSYLFDYTPTTESTYWEINCHYTPAFQTIAVCLNQFDDGSYAERGFHALQDSCSKYGSLSNLTLDYIEDQAKNGSQYLIQADSFNATADILHNPVQLNLTFVDLYYKSYVQFYWNFDFSQDTVAIVLHVYVVGILLMFVFINLMKQSGLITKFKGNRVINDFRRYISLPALVGRKHAEEAGFWKVFTTLLPTRIDFLIIGGYLVAYIVMMSVHYNVANDVIFTSHTEARIRYFADRTGIIAFVQLPLLFLFGGRNNILSFCTGINFSSFIVYHKWIARIMVFNAILHSAAWTWLERDYLPEMYADTYWKWGVVATVICSFMVLFSFHCVRSSMYEFFLYAHIILGCLFIVGIWYHCIELGWMQWVYASIAIWAFDRLIRLVRIAYYGFPKATIQVVGEETMKVSFPKPSRWKSDPANYIFLYFGDKLRFFQSHPFTPVIYDDKIVVYIKVKKGITKKVYEKAAKSANGQITMRVGVEGPYGHSSPLHKYDRALLLAGGNGIPGPFDHAFKLVTDKKHTVANQKVKLVWISQTFDTIKSFLPELVLLKEKCPQNKELEVQIYLTRETPIPMYVSEENFKDAGNKEKESVSDSFSLLEIDNVSVENIKDFVHFGFGRPDLKSIIVDEFTEAEDCSVGIVTCGPTKMVDEVRQVVAHNLNKCKGRVDLFEELELW</sequence>
<keyword evidence="9" id="KW-0406">Ion transport</keyword>
<dbReference type="InterPro" id="IPR051410">
    <property type="entry name" value="Ferric/Cupric_Reductase"/>
</dbReference>
<feature type="transmembrane region" description="Helical" evidence="11">
    <location>
        <begin position="309"/>
        <end position="328"/>
    </location>
</feature>
<proteinExistence type="predicted"/>
<keyword evidence="5" id="KW-0274">FAD</keyword>
<evidence type="ECO:0000256" key="1">
    <source>
        <dbReference type="ARBA" id="ARBA00004141"/>
    </source>
</evidence>
<organism evidence="16 17">
    <name type="scientific">Komagataella pastoris</name>
    <name type="common">Yeast</name>
    <name type="synonym">Pichia pastoris</name>
    <dbReference type="NCBI Taxonomy" id="4922"/>
    <lineage>
        <taxon>Eukaryota</taxon>
        <taxon>Fungi</taxon>
        <taxon>Dikarya</taxon>
        <taxon>Ascomycota</taxon>
        <taxon>Saccharomycotina</taxon>
        <taxon>Pichiomycetes</taxon>
        <taxon>Pichiales</taxon>
        <taxon>Pichiaceae</taxon>
        <taxon>Komagataella</taxon>
    </lineage>
</organism>
<keyword evidence="12" id="KW-0732">Signal</keyword>
<dbReference type="SFLD" id="SFLDG01168">
    <property type="entry name" value="Ferric_reductase_subgroup_(FRE"/>
    <property type="match status" value="1"/>
</dbReference>
<keyword evidence="3" id="KW-0285">Flavoprotein</keyword>
<evidence type="ECO:0000256" key="9">
    <source>
        <dbReference type="ARBA" id="ARBA00023065"/>
    </source>
</evidence>
<feature type="domain" description="FAD-binding 8" evidence="14">
    <location>
        <begin position="420"/>
        <end position="518"/>
    </location>
</feature>
<evidence type="ECO:0000259" key="15">
    <source>
        <dbReference type="Pfam" id="PF08030"/>
    </source>
</evidence>
<keyword evidence="6" id="KW-0249">Electron transport</keyword>
<evidence type="ECO:0000259" key="13">
    <source>
        <dbReference type="Pfam" id="PF01794"/>
    </source>
</evidence>
<feature type="signal peptide" evidence="12">
    <location>
        <begin position="1"/>
        <end position="19"/>
    </location>
</feature>
<keyword evidence="2" id="KW-0813">Transport</keyword>
<evidence type="ECO:0000256" key="11">
    <source>
        <dbReference type="SAM" id="Phobius"/>
    </source>
</evidence>
<evidence type="ECO:0000256" key="5">
    <source>
        <dbReference type="ARBA" id="ARBA00022827"/>
    </source>
</evidence>
<evidence type="ECO:0000256" key="12">
    <source>
        <dbReference type="SAM" id="SignalP"/>
    </source>
</evidence>
<dbReference type="InterPro" id="IPR039261">
    <property type="entry name" value="FNR_nucleotide-bd"/>
</dbReference>
<keyword evidence="17" id="KW-1185">Reference proteome</keyword>
<evidence type="ECO:0000256" key="6">
    <source>
        <dbReference type="ARBA" id="ARBA00022982"/>
    </source>
</evidence>
<feature type="transmembrane region" description="Helical" evidence="11">
    <location>
        <begin position="230"/>
        <end position="250"/>
    </location>
</feature>
<comment type="subcellular location">
    <subcellularLocation>
        <location evidence="1">Membrane</location>
        <topology evidence="1">Multi-pass membrane protein</topology>
    </subcellularLocation>
</comment>
<evidence type="ECO:0000256" key="2">
    <source>
        <dbReference type="ARBA" id="ARBA00022448"/>
    </source>
</evidence>
<dbReference type="Proteomes" id="UP000094565">
    <property type="component" value="Chromosome 2"/>
</dbReference>
<dbReference type="EMBL" id="CP014585">
    <property type="protein sequence ID" value="ANZ75031.1"/>
    <property type="molecule type" value="Genomic_DNA"/>
</dbReference>
<evidence type="ECO:0000313" key="17">
    <source>
        <dbReference type="Proteomes" id="UP000094565"/>
    </source>
</evidence>
<keyword evidence="8" id="KW-0560">Oxidoreductase</keyword>
<dbReference type="Pfam" id="PF08030">
    <property type="entry name" value="NAD_binding_6"/>
    <property type="match status" value="1"/>
</dbReference>